<dbReference type="InterPro" id="IPR052900">
    <property type="entry name" value="Phospholipid_Metab_Enz"/>
</dbReference>
<dbReference type="PROSITE" id="PS51318">
    <property type="entry name" value="TAT"/>
    <property type="match status" value="1"/>
</dbReference>
<dbReference type="Pfam" id="PF16655">
    <property type="entry name" value="PhoD_N"/>
    <property type="match status" value="1"/>
</dbReference>
<evidence type="ECO:0000313" key="3">
    <source>
        <dbReference type="EMBL" id="AKU16890.1"/>
    </source>
</evidence>
<dbReference type="InterPro" id="IPR029052">
    <property type="entry name" value="Metallo-depent_PP-like"/>
</dbReference>
<reference evidence="3 4" key="1">
    <citation type="submission" date="2015-03" db="EMBL/GenBank/DDBJ databases">
        <title>Luteipulveratus halotolerans sp. nov., a novel actinobacterium (Dermacoccaceae) from Sarawak, Malaysia.</title>
        <authorList>
            <person name="Juboi H."/>
            <person name="Basik A."/>
            <person name="Shamsul S.S."/>
            <person name="Arnold P."/>
            <person name="Schmitt E.K."/>
            <person name="Sanglier J.-J."/>
            <person name="Yeo T."/>
        </authorList>
    </citation>
    <scope>NUCLEOTIDE SEQUENCE [LARGE SCALE GENOMIC DNA]</scope>
    <source>
        <strain evidence="3 4">MN07-A0370</strain>
    </source>
</reference>
<dbReference type="PANTHER" id="PTHR43606">
    <property type="entry name" value="PHOSPHATASE, PUTATIVE (AFU_ORTHOLOGUE AFUA_6G08710)-RELATED"/>
    <property type="match status" value="1"/>
</dbReference>
<dbReference type="STRING" id="571913.VV02_15145"/>
<dbReference type="EMBL" id="CP011112">
    <property type="protein sequence ID" value="AKU16890.1"/>
    <property type="molecule type" value="Genomic_DNA"/>
</dbReference>
<dbReference type="InterPro" id="IPR006311">
    <property type="entry name" value="TAT_signal"/>
</dbReference>
<feature type="domain" description="PhoD-like phosphatase metallophosphatase" evidence="1">
    <location>
        <begin position="164"/>
        <end position="500"/>
    </location>
</feature>
<dbReference type="InterPro" id="IPR019546">
    <property type="entry name" value="TAT_signal_bac_arc"/>
</dbReference>
<dbReference type="Gene3D" id="2.60.40.380">
    <property type="entry name" value="Purple acid phosphatase-like, N-terminal"/>
    <property type="match status" value="1"/>
</dbReference>
<dbReference type="PATRIC" id="fig|571913.6.peg.3072"/>
<dbReference type="AlphaFoldDB" id="A0A0K1JJZ1"/>
<dbReference type="OrthoDB" id="3497025at2"/>
<dbReference type="InterPro" id="IPR018946">
    <property type="entry name" value="PhoD-like_MPP"/>
</dbReference>
<protein>
    <submittedName>
        <fullName evidence="3">Alkaline phosphatase</fullName>
    </submittedName>
</protein>
<evidence type="ECO:0000313" key="4">
    <source>
        <dbReference type="Proteomes" id="UP000066480"/>
    </source>
</evidence>
<name>A0A0K1JJZ1_9MICO</name>
<dbReference type="Proteomes" id="UP000066480">
    <property type="component" value="Chromosome"/>
</dbReference>
<dbReference type="Gene3D" id="3.60.21.70">
    <property type="entry name" value="PhoD-like phosphatase"/>
    <property type="match status" value="1"/>
</dbReference>
<gene>
    <name evidence="3" type="ORF">VV02_15145</name>
</gene>
<accession>A0A0K1JJZ1</accession>
<dbReference type="InterPro" id="IPR032093">
    <property type="entry name" value="PhoD_N"/>
</dbReference>
<organism evidence="3 4">
    <name type="scientific">Luteipulveratus mongoliensis</name>
    <dbReference type="NCBI Taxonomy" id="571913"/>
    <lineage>
        <taxon>Bacteria</taxon>
        <taxon>Bacillati</taxon>
        <taxon>Actinomycetota</taxon>
        <taxon>Actinomycetes</taxon>
        <taxon>Micrococcales</taxon>
        <taxon>Dermacoccaceae</taxon>
        <taxon>Luteipulveratus</taxon>
    </lineage>
</organism>
<dbReference type="KEGG" id="lmoi:VV02_15145"/>
<dbReference type="PANTHER" id="PTHR43606:SF2">
    <property type="entry name" value="ALKALINE PHOSPHATASE FAMILY PROTEIN (AFU_ORTHOLOGUE AFUA_5G03860)"/>
    <property type="match status" value="1"/>
</dbReference>
<evidence type="ECO:0000259" key="1">
    <source>
        <dbReference type="Pfam" id="PF09423"/>
    </source>
</evidence>
<evidence type="ECO:0000259" key="2">
    <source>
        <dbReference type="Pfam" id="PF16655"/>
    </source>
</evidence>
<dbReference type="Pfam" id="PF09423">
    <property type="entry name" value="PhoD"/>
    <property type="match status" value="1"/>
</dbReference>
<dbReference type="InterPro" id="IPR038607">
    <property type="entry name" value="PhoD-like_sf"/>
</dbReference>
<dbReference type="NCBIfam" id="TIGR01409">
    <property type="entry name" value="TAT_signal_seq"/>
    <property type="match status" value="1"/>
</dbReference>
<feature type="domain" description="Phospholipase D N-terminal" evidence="2">
    <location>
        <begin position="51"/>
        <end position="151"/>
    </location>
</feature>
<sequence length="534" mass="58863">MPKERPVSLPQLSRRQLLGLTGATGLAAATTLTTTSSPARALVGSDNPFTLGVASGDPEPDGVVLWTRLAPQPLALDGRGGMSDRPVVVQWEIATDPSFGAHSIARRGSEIARPSLAHSVHAEVHGLRPDRVYWYRFRAGHSISPAGRTRTAPAYNARLNELRFAFTSCSNLPAGYFTAYRHMAQDDLDLVMHLGDYVYEGPGVSTIPGRSHTSGAEMFDLPGYRLRYSQYKNDPDLQAAHAAAPWIVTPDDHEVENNYAGAISELDKEPDQDPAIFLKRRAAAYQAYYEHQPVRRRSIPKGADMQLYRRLRYGRLADFNVLDTRQYRDDQIEGCAQPCTERYQPGRTMLGAQQERWLLSGLSASRSTWKVVGNQVVTFDADGKSGAGESYGMDNWMGYANARQRWYDSLHQHGVQNTVVVTGDAHRSAVADLKLDFRDQASPTVGVELLGTSITSGGDGKDMDGTGTTWLAENPHLKFANSQRGYQRCVLTPTEWRTDYRVVDKVTTPGGVISTRGEIYIEAGRPGVADVVRH</sequence>
<keyword evidence="4" id="KW-1185">Reference proteome</keyword>
<dbReference type="SUPFAM" id="SSF56300">
    <property type="entry name" value="Metallo-dependent phosphatases"/>
    <property type="match status" value="1"/>
</dbReference>
<dbReference type="CDD" id="cd07389">
    <property type="entry name" value="MPP_PhoD"/>
    <property type="match status" value="1"/>
</dbReference>
<proteinExistence type="predicted"/>